<evidence type="ECO:0000313" key="1">
    <source>
        <dbReference type="EMBL" id="PQP19734.1"/>
    </source>
</evidence>
<reference evidence="1 2" key="1">
    <citation type="submission" date="2018-02" db="EMBL/GenBank/DDBJ databases">
        <title>Draft genome sequencing of Burkholderia cepacia Y14-15.</title>
        <authorList>
            <person name="Zheng B.-X."/>
        </authorList>
    </citation>
    <scope>NUCLEOTIDE SEQUENCE [LARGE SCALE GENOMIC DNA]</scope>
    <source>
        <strain evidence="1 2">Y14-15</strain>
    </source>
</reference>
<dbReference type="InterPro" id="IPR009414">
    <property type="entry name" value="DUF1064"/>
</dbReference>
<comment type="caution">
    <text evidence="1">The sequence shown here is derived from an EMBL/GenBank/DDBJ whole genome shotgun (WGS) entry which is preliminary data.</text>
</comment>
<dbReference type="Pfam" id="PF06356">
    <property type="entry name" value="DUF1064"/>
    <property type="match status" value="1"/>
</dbReference>
<evidence type="ECO:0000313" key="2">
    <source>
        <dbReference type="Proteomes" id="UP000238206"/>
    </source>
</evidence>
<gene>
    <name evidence="1" type="ORF">C5615_09660</name>
</gene>
<dbReference type="Proteomes" id="UP000238206">
    <property type="component" value="Unassembled WGS sequence"/>
</dbReference>
<protein>
    <recommendedName>
        <fullName evidence="3">DUF1064 domain-containing protein</fullName>
    </recommendedName>
</protein>
<dbReference type="AlphaFoldDB" id="A0A2S8IY59"/>
<name>A0A2S8IY59_BURCE</name>
<proteinExistence type="predicted"/>
<evidence type="ECO:0008006" key="3">
    <source>
        <dbReference type="Google" id="ProtNLM"/>
    </source>
</evidence>
<accession>A0A2S8IY59</accession>
<organism evidence="1 2">
    <name type="scientific">Burkholderia cepacia</name>
    <name type="common">Pseudomonas cepacia</name>
    <dbReference type="NCBI Taxonomy" id="292"/>
    <lineage>
        <taxon>Bacteria</taxon>
        <taxon>Pseudomonadati</taxon>
        <taxon>Pseudomonadota</taxon>
        <taxon>Betaproteobacteria</taxon>
        <taxon>Burkholderiales</taxon>
        <taxon>Burkholderiaceae</taxon>
        <taxon>Burkholderia</taxon>
        <taxon>Burkholderia cepacia complex</taxon>
    </lineage>
</organism>
<sequence length="169" mass="18698">MGWDIDVPGDATHIGTARIRSQLSTAQRLIARKTGNLPSVDAGFDEIADGVGAPSVGGTKAKASKYGNRKCEADGIEFDSERERSRYFDLKRMQAAGIISDLRLQVSFEIAPAVVMDGKRKRARTYVADFVYRRDGKQVVEDVKGMKTPVYSLKRHLMRAVHGIEVQEV</sequence>
<dbReference type="EMBL" id="PUIQ01000009">
    <property type="protein sequence ID" value="PQP19734.1"/>
    <property type="molecule type" value="Genomic_DNA"/>
</dbReference>